<proteinExistence type="predicted"/>
<keyword evidence="3" id="KW-1185">Reference proteome</keyword>
<dbReference type="OrthoDB" id="448457at2759"/>
<feature type="compositionally biased region" description="Polar residues" evidence="1">
    <location>
        <begin position="46"/>
        <end position="61"/>
    </location>
</feature>
<feature type="compositionally biased region" description="Basic and acidic residues" evidence="1">
    <location>
        <begin position="68"/>
        <end position="86"/>
    </location>
</feature>
<evidence type="ECO:0000313" key="2">
    <source>
        <dbReference type="EMBL" id="KAF4673550.1"/>
    </source>
</evidence>
<feature type="region of interest" description="Disordered" evidence="1">
    <location>
        <begin position="1"/>
        <end position="102"/>
    </location>
</feature>
<gene>
    <name evidence="2" type="ORF">FOL47_010458</name>
</gene>
<dbReference type="Proteomes" id="UP000591131">
    <property type="component" value="Unassembled WGS sequence"/>
</dbReference>
<name>A0A7J6MQN0_PERCH</name>
<protein>
    <submittedName>
        <fullName evidence="2">Uncharacterized protein</fullName>
    </submittedName>
</protein>
<feature type="compositionally biased region" description="Polar residues" evidence="1">
    <location>
        <begin position="1"/>
        <end position="15"/>
    </location>
</feature>
<accession>A0A7J6MQN0</accession>
<dbReference type="EMBL" id="JAAPAO010000081">
    <property type="protein sequence ID" value="KAF4673550.1"/>
    <property type="molecule type" value="Genomic_DNA"/>
</dbReference>
<comment type="caution">
    <text evidence="2">The sequence shown here is derived from an EMBL/GenBank/DDBJ whole genome shotgun (WGS) entry which is preliminary data.</text>
</comment>
<reference evidence="2 3" key="1">
    <citation type="submission" date="2020-04" db="EMBL/GenBank/DDBJ databases">
        <title>Perkinsus chesapeaki whole genome sequence.</title>
        <authorList>
            <person name="Bogema D.R."/>
        </authorList>
    </citation>
    <scope>NUCLEOTIDE SEQUENCE [LARGE SCALE GENOMIC DNA]</scope>
    <source>
        <strain evidence="2">ATCC PRA-425</strain>
    </source>
</reference>
<dbReference type="AlphaFoldDB" id="A0A7J6MQN0"/>
<evidence type="ECO:0000313" key="3">
    <source>
        <dbReference type="Proteomes" id="UP000591131"/>
    </source>
</evidence>
<sequence length="158" mass="17299">MGACCSTDSVATSQPSKRHQSDYEYAKRLQSQEYSRLDGHGRKSSGRQSWGSGQPTGTSYTAVGASADQKRQAAAEAAERRMKENQGRGLGSSEKATQMTEAARKQELIGRIREYYAVRRLDPPLGLNLASVEQLRKHLDLLKSGKIDPTNAVLDNSV</sequence>
<organism evidence="2 3">
    <name type="scientific">Perkinsus chesapeaki</name>
    <name type="common">Clam parasite</name>
    <name type="synonym">Perkinsus andrewsi</name>
    <dbReference type="NCBI Taxonomy" id="330153"/>
    <lineage>
        <taxon>Eukaryota</taxon>
        <taxon>Sar</taxon>
        <taxon>Alveolata</taxon>
        <taxon>Perkinsozoa</taxon>
        <taxon>Perkinsea</taxon>
        <taxon>Perkinsida</taxon>
        <taxon>Perkinsidae</taxon>
        <taxon>Perkinsus</taxon>
    </lineage>
</organism>
<evidence type="ECO:0000256" key="1">
    <source>
        <dbReference type="SAM" id="MobiDB-lite"/>
    </source>
</evidence>